<proteinExistence type="predicted"/>
<evidence type="ECO:0000256" key="7">
    <source>
        <dbReference type="ARBA" id="ARBA00034000"/>
    </source>
</evidence>
<dbReference type="RefSeq" id="WP_342023665.1">
    <property type="nucleotide sequence ID" value="NZ_CP151657.1"/>
</dbReference>
<dbReference type="InterPro" id="IPR001460">
    <property type="entry name" value="PCN-bd_Tpept"/>
</dbReference>
<evidence type="ECO:0000256" key="5">
    <source>
        <dbReference type="ARBA" id="ARBA00022801"/>
    </source>
</evidence>
<dbReference type="InterPro" id="IPR036950">
    <property type="entry name" value="PBP_transglycosylase"/>
</dbReference>
<dbReference type="InterPro" id="IPR023346">
    <property type="entry name" value="Lysozyme-like_dom_sf"/>
</dbReference>
<evidence type="ECO:0000256" key="9">
    <source>
        <dbReference type="SAM" id="MobiDB-lite"/>
    </source>
</evidence>
<accession>A0ABZ2ZV12</accession>
<sequence length="780" mass="81891">MAARKSPLFDTATTLGKIVAFFGVSALCGVLAAGLLVPAAAAAGTAASGSLQFFDDLPSELEAGALAEPSKIFANDGSLIATLYEENRQPVKLAEVSPIMIDAMLAIEDDRFYEHGGVDMQGIIGALASNISSGTNRGASTITQQYVNNVIIDSNLQNEEEVVFSGSVQKTYGDKLREMKLAIAVEKQLSKDEILEGYFNIVPFSGTTFGVQAAAKYFFNVTAAELNIPQAALLAGVVNGPTLYSPTGNPEVALKRRNLVIGTMLSTGRITQEEHDAAVATDLGLNLTPVPSNCVGAVQAPYFCDYVTHLVTNDERFGATLDDRKKLLYRGGLSINTTLDPEIQNAAQTAINETANPDTTDPEIGHSMVSMEPGTGKILSMAQNTRYTPEPGPGNSVLNFNVDLYQDGNPEKSLGGMGGFQPGSTYKPFTVAAWLDAGKTLNAQLDGRKRTYPAGHSWNASCLPGGRYGIPEPWTPINYGDTNYKTTSVIDGLANSLNTITLAEINQLDLCKFQEMAYASGIHNGKSAEGENQMLGIDPPSSFGGGGDASPLSMATGFATFAAEGLKCEPRALTSVTASDGRAFEVPAPDCQQVMKKEVAQGVNAATQQVMTKGSGYNLQIGLPVAGKTGTNDYRSQTWFMGYTTGMVTATWLGNHRWGDDRGTMIGKPIGGRVYPEIDGSLIAGPSWKNFIQRIPGEFGANPFNPPPASIMGNLPAPPKPAPAPSRPASDDNGGGDNGGGNGEGDGGGNNDGGGEGGGDNNASGAGFFEDRFTAGRETY</sequence>
<feature type="region of interest" description="Disordered" evidence="9">
    <location>
        <begin position="699"/>
        <end position="780"/>
    </location>
</feature>
<feature type="compositionally biased region" description="Basic and acidic residues" evidence="9">
    <location>
        <begin position="769"/>
        <end position="780"/>
    </location>
</feature>
<keyword evidence="6" id="KW-0511">Multifunctional enzyme</keyword>
<dbReference type="InterPro" id="IPR012338">
    <property type="entry name" value="Beta-lactam/transpept-like"/>
</dbReference>
<dbReference type="PANTHER" id="PTHR32282">
    <property type="entry name" value="BINDING PROTEIN TRANSPEPTIDASE, PUTATIVE-RELATED"/>
    <property type="match status" value="1"/>
</dbReference>
<keyword evidence="4 12" id="KW-0808">Transferase</keyword>
<evidence type="ECO:0000256" key="4">
    <source>
        <dbReference type="ARBA" id="ARBA00022679"/>
    </source>
</evidence>
<name>A0ABZ2ZV12_9MICC</name>
<dbReference type="InterPro" id="IPR001264">
    <property type="entry name" value="Glyco_trans_51"/>
</dbReference>
<evidence type="ECO:0000256" key="8">
    <source>
        <dbReference type="ARBA" id="ARBA00049902"/>
    </source>
</evidence>
<keyword evidence="13" id="KW-1185">Reference proteome</keyword>
<evidence type="ECO:0000256" key="1">
    <source>
        <dbReference type="ARBA" id="ARBA00022645"/>
    </source>
</evidence>
<evidence type="ECO:0000256" key="6">
    <source>
        <dbReference type="ARBA" id="ARBA00023268"/>
    </source>
</evidence>
<dbReference type="Proteomes" id="UP001448858">
    <property type="component" value="Chromosome"/>
</dbReference>
<dbReference type="SUPFAM" id="SSF56601">
    <property type="entry name" value="beta-lactamase/transpeptidase-like"/>
    <property type="match status" value="1"/>
</dbReference>
<evidence type="ECO:0000313" key="13">
    <source>
        <dbReference type="Proteomes" id="UP001448858"/>
    </source>
</evidence>
<feature type="domain" description="Penicillin-binding protein transpeptidase" evidence="10">
    <location>
        <begin position="368"/>
        <end position="645"/>
    </location>
</feature>
<evidence type="ECO:0000256" key="2">
    <source>
        <dbReference type="ARBA" id="ARBA00022670"/>
    </source>
</evidence>
<dbReference type="EMBL" id="CP151657">
    <property type="protein sequence ID" value="WZP16018.1"/>
    <property type="molecule type" value="Genomic_DNA"/>
</dbReference>
<dbReference type="Gene3D" id="3.40.710.10">
    <property type="entry name" value="DD-peptidase/beta-lactamase superfamily"/>
    <property type="match status" value="1"/>
</dbReference>
<dbReference type="InterPro" id="IPR050396">
    <property type="entry name" value="Glycosyltr_51/Transpeptidase"/>
</dbReference>
<keyword evidence="5" id="KW-0378">Hydrolase</keyword>
<dbReference type="Gene3D" id="1.10.3810.10">
    <property type="entry name" value="Biosynthetic peptidoglycan transglycosylase-like"/>
    <property type="match status" value="1"/>
</dbReference>
<reference evidence="12 13" key="1">
    <citation type="submission" date="2024-04" db="EMBL/GenBank/DDBJ databases">
        <title>Arthrobacter sp. from Plains bison fecal sample.</title>
        <authorList>
            <person name="Ruzzini A."/>
        </authorList>
    </citation>
    <scope>NUCLEOTIDE SEQUENCE [LARGE SCALE GENOMIC DNA]</scope>
    <source>
        <strain evidence="12 13">EINP1</strain>
    </source>
</reference>
<evidence type="ECO:0000313" key="12">
    <source>
        <dbReference type="EMBL" id="WZP16018.1"/>
    </source>
</evidence>
<protein>
    <submittedName>
        <fullName evidence="12">Transglycosylase domain-containing protein</fullName>
        <ecNumber evidence="12">2.4.-.-</ecNumber>
    </submittedName>
</protein>
<comment type="catalytic activity">
    <reaction evidence="8">
        <text>[GlcNAc-(1-&gt;4)-Mur2Ac(oyl-L-Ala-gamma-D-Glu-L-Lys-D-Ala-D-Ala)](n)-di-trans,octa-cis-undecaprenyl diphosphate + beta-D-GlcNAc-(1-&gt;4)-Mur2Ac(oyl-L-Ala-gamma-D-Glu-L-Lys-D-Ala-D-Ala)-di-trans,octa-cis-undecaprenyl diphosphate = [GlcNAc-(1-&gt;4)-Mur2Ac(oyl-L-Ala-gamma-D-Glu-L-Lys-D-Ala-D-Ala)](n+1)-di-trans,octa-cis-undecaprenyl diphosphate + di-trans,octa-cis-undecaprenyl diphosphate + H(+)</text>
        <dbReference type="Rhea" id="RHEA:23708"/>
        <dbReference type="Rhea" id="RHEA-COMP:9602"/>
        <dbReference type="Rhea" id="RHEA-COMP:9603"/>
        <dbReference type="ChEBI" id="CHEBI:15378"/>
        <dbReference type="ChEBI" id="CHEBI:58405"/>
        <dbReference type="ChEBI" id="CHEBI:60033"/>
        <dbReference type="ChEBI" id="CHEBI:78435"/>
        <dbReference type="EC" id="2.4.99.28"/>
    </reaction>
</comment>
<dbReference type="SUPFAM" id="SSF53955">
    <property type="entry name" value="Lysozyme-like"/>
    <property type="match status" value="1"/>
</dbReference>
<evidence type="ECO:0000259" key="11">
    <source>
        <dbReference type="Pfam" id="PF00912"/>
    </source>
</evidence>
<keyword evidence="3 12" id="KW-0328">Glycosyltransferase</keyword>
<gene>
    <name evidence="12" type="ORF">AAE021_00020</name>
</gene>
<comment type="catalytic activity">
    <reaction evidence="7">
        <text>Preferential cleavage: (Ac)2-L-Lys-D-Ala-|-D-Ala. Also transpeptidation of peptidyl-alanyl moieties that are N-acyl substituents of D-alanine.</text>
        <dbReference type="EC" id="3.4.16.4"/>
    </reaction>
</comment>
<dbReference type="Pfam" id="PF00912">
    <property type="entry name" value="Transgly"/>
    <property type="match status" value="1"/>
</dbReference>
<dbReference type="Pfam" id="PF00905">
    <property type="entry name" value="Transpeptidase"/>
    <property type="match status" value="1"/>
</dbReference>
<keyword evidence="2" id="KW-0645">Protease</keyword>
<organism evidence="12 13">
    <name type="scientific">Arthrobacter citreus</name>
    <dbReference type="NCBI Taxonomy" id="1670"/>
    <lineage>
        <taxon>Bacteria</taxon>
        <taxon>Bacillati</taxon>
        <taxon>Actinomycetota</taxon>
        <taxon>Actinomycetes</taxon>
        <taxon>Micrococcales</taxon>
        <taxon>Micrococcaceae</taxon>
        <taxon>Arthrobacter</taxon>
    </lineage>
</organism>
<feature type="compositionally biased region" description="Gly residues" evidence="9">
    <location>
        <begin position="733"/>
        <end position="760"/>
    </location>
</feature>
<dbReference type="GO" id="GO:0016757">
    <property type="term" value="F:glycosyltransferase activity"/>
    <property type="evidence" value="ECO:0007669"/>
    <property type="project" value="UniProtKB-KW"/>
</dbReference>
<evidence type="ECO:0000259" key="10">
    <source>
        <dbReference type="Pfam" id="PF00905"/>
    </source>
</evidence>
<feature type="domain" description="Glycosyl transferase family 51" evidence="11">
    <location>
        <begin position="77"/>
        <end position="264"/>
    </location>
</feature>
<evidence type="ECO:0000256" key="3">
    <source>
        <dbReference type="ARBA" id="ARBA00022676"/>
    </source>
</evidence>
<dbReference type="EC" id="2.4.-.-" evidence="12"/>
<keyword evidence="1" id="KW-0121">Carboxypeptidase</keyword>
<feature type="compositionally biased region" description="Pro residues" evidence="9">
    <location>
        <begin position="716"/>
        <end position="726"/>
    </location>
</feature>
<dbReference type="PANTHER" id="PTHR32282:SF33">
    <property type="entry name" value="PEPTIDOGLYCAN GLYCOSYLTRANSFERASE"/>
    <property type="match status" value="1"/>
</dbReference>